<accession>A0A1X2HLD6</accession>
<dbReference type="InterPro" id="IPR043129">
    <property type="entry name" value="ATPase_NBD"/>
</dbReference>
<evidence type="ECO:0000313" key="4">
    <source>
        <dbReference type="Proteomes" id="UP000242180"/>
    </source>
</evidence>
<dbReference type="EMBL" id="MCGN01000002">
    <property type="protein sequence ID" value="ORZ00148.1"/>
    <property type="molecule type" value="Genomic_DNA"/>
</dbReference>
<dbReference type="GO" id="GO:0006338">
    <property type="term" value="P:chromatin remodeling"/>
    <property type="evidence" value="ECO:0007669"/>
    <property type="project" value="EnsemblFungi"/>
</dbReference>
<dbReference type="GO" id="GO:0030234">
    <property type="term" value="F:enzyme regulator activity"/>
    <property type="evidence" value="ECO:0007669"/>
    <property type="project" value="EnsemblFungi"/>
</dbReference>
<dbReference type="SUPFAM" id="SSF53067">
    <property type="entry name" value="Actin-like ATPase domain"/>
    <property type="match status" value="1"/>
</dbReference>
<dbReference type="Pfam" id="PF00022">
    <property type="entry name" value="Actin"/>
    <property type="match status" value="1"/>
</dbReference>
<evidence type="ECO:0008006" key="5">
    <source>
        <dbReference type="Google" id="ProtNLM"/>
    </source>
</evidence>
<name>A0A1X2HLD6_SYNRA</name>
<evidence type="ECO:0000256" key="1">
    <source>
        <dbReference type="RuleBase" id="RU000487"/>
    </source>
</evidence>
<sequence>MQLKYPTFPTKMTTTQAQELVHNHVEVAPDYQEALRQIEDKSTFDKVDRIIQFPFTAPVIEEKTEEELARQAAKREENARRLREAAAKSRLEKLVQREQEFEAFTELKNAKATSTKKDWLARLKETGFKDEADLDDTLKQLDGAIQRARNKELGIDETEEKEPPATYLIDIPDEELGEAERKEKRKQKLMKANYDARLRAKKAKEEAKEREAEEARMEEEKRLRDPEKWIEEIQKKRQEVVDRIKKRKRLAAELADRRSRASQMRMRSIANLASDSPTPKRRRKGQEEDTFGADDEDWMIYREISRDDESDEEEEDLSVLNHYESLLLQFDPGFLPEHAYEASSSPTNTLMHMLARGNQPYDPADIEQNHQLHVNVERVRVGEVLFEPSIVGLDQAGVVETMHDIVRSFDAEQRQRVAKTVFVTGGLTSLPGFAERVGAALRSILPVGAPLQVKRAKDPLLDAWRGAAMIAQNADYTGLAVTRKEYEEYGGDYIKEHGLGNLFLK</sequence>
<dbReference type="GO" id="GO:0031011">
    <property type="term" value="C:Ino80 complex"/>
    <property type="evidence" value="ECO:0007669"/>
    <property type="project" value="EnsemblFungi"/>
</dbReference>
<reference evidence="3 4" key="1">
    <citation type="submission" date="2016-07" db="EMBL/GenBank/DDBJ databases">
        <title>Pervasive Adenine N6-methylation of Active Genes in Fungi.</title>
        <authorList>
            <consortium name="DOE Joint Genome Institute"/>
            <person name="Mondo S.J."/>
            <person name="Dannebaum R.O."/>
            <person name="Kuo R.C."/>
            <person name="Labutti K."/>
            <person name="Haridas S."/>
            <person name="Kuo A."/>
            <person name="Salamov A."/>
            <person name="Ahrendt S.R."/>
            <person name="Lipzen A."/>
            <person name="Sullivan W."/>
            <person name="Andreopoulos W.B."/>
            <person name="Clum A."/>
            <person name="Lindquist E."/>
            <person name="Daum C."/>
            <person name="Ramamoorthy G.K."/>
            <person name="Gryganskyi A."/>
            <person name="Culley D."/>
            <person name="Magnuson J.K."/>
            <person name="James T.Y."/>
            <person name="O'Malley M.A."/>
            <person name="Stajich J.E."/>
            <person name="Spatafora J.W."/>
            <person name="Visel A."/>
            <person name="Grigoriev I.V."/>
        </authorList>
    </citation>
    <scope>NUCLEOTIDE SEQUENCE [LARGE SCALE GENOMIC DNA]</scope>
    <source>
        <strain evidence="3 4">NRRL 2496</strain>
    </source>
</reference>
<dbReference type="InterPro" id="IPR004000">
    <property type="entry name" value="Actin"/>
</dbReference>
<organism evidence="3 4">
    <name type="scientific">Syncephalastrum racemosum</name>
    <name type="common">Filamentous fungus</name>
    <dbReference type="NCBI Taxonomy" id="13706"/>
    <lineage>
        <taxon>Eukaryota</taxon>
        <taxon>Fungi</taxon>
        <taxon>Fungi incertae sedis</taxon>
        <taxon>Mucoromycota</taxon>
        <taxon>Mucoromycotina</taxon>
        <taxon>Mucoromycetes</taxon>
        <taxon>Mucorales</taxon>
        <taxon>Syncephalastraceae</taxon>
        <taxon>Syncephalastrum</taxon>
    </lineage>
</organism>
<dbReference type="InParanoid" id="A0A1X2HLD6"/>
<dbReference type="Proteomes" id="UP000242180">
    <property type="component" value="Unassembled WGS sequence"/>
</dbReference>
<evidence type="ECO:0000313" key="3">
    <source>
        <dbReference type="EMBL" id="ORZ00148.1"/>
    </source>
</evidence>
<dbReference type="Gene3D" id="3.30.420.40">
    <property type="match status" value="1"/>
</dbReference>
<dbReference type="STRING" id="13706.A0A1X2HLD6"/>
<dbReference type="SMART" id="SM00268">
    <property type="entry name" value="ACTIN"/>
    <property type="match status" value="1"/>
</dbReference>
<evidence type="ECO:0000256" key="2">
    <source>
        <dbReference type="SAM" id="MobiDB-lite"/>
    </source>
</evidence>
<feature type="region of interest" description="Disordered" evidence="2">
    <location>
        <begin position="199"/>
        <end position="224"/>
    </location>
</feature>
<feature type="region of interest" description="Disordered" evidence="2">
    <location>
        <begin position="254"/>
        <end position="292"/>
    </location>
</feature>
<protein>
    <recommendedName>
        <fullName evidence="5">Actin-related protein 5</fullName>
    </recommendedName>
</protein>
<gene>
    <name evidence="3" type="ORF">BCR43DRAFT_433732</name>
</gene>
<dbReference type="OrthoDB" id="7340501at2759"/>
<proteinExistence type="inferred from homology"/>
<comment type="similarity">
    <text evidence="1">Belongs to the actin family.</text>
</comment>
<keyword evidence="4" id="KW-1185">Reference proteome</keyword>
<comment type="caution">
    <text evidence="3">The sequence shown here is derived from an EMBL/GenBank/DDBJ whole genome shotgun (WGS) entry which is preliminary data.</text>
</comment>
<dbReference type="AlphaFoldDB" id="A0A1X2HLD6"/>
<dbReference type="OMA" id="HEMAGVS"/>
<dbReference type="PANTHER" id="PTHR11937">
    <property type="entry name" value="ACTIN"/>
    <property type="match status" value="1"/>
</dbReference>
<dbReference type="FunCoup" id="A0A1X2HLD6">
    <property type="interactions" value="328"/>
</dbReference>